<dbReference type="RefSeq" id="WP_237382755.1">
    <property type="nucleotide sequence ID" value="NZ_CP071793.1"/>
</dbReference>
<keyword evidence="11" id="KW-1185">Reference proteome</keyword>
<dbReference type="Gene3D" id="3.40.50.300">
    <property type="entry name" value="P-loop containing nucleotide triphosphate hydrolases"/>
    <property type="match status" value="1"/>
</dbReference>
<dbReference type="KEGG" id="scor:J3U87_09265"/>
<evidence type="ECO:0000256" key="3">
    <source>
        <dbReference type="ARBA" id="ARBA00022496"/>
    </source>
</evidence>
<dbReference type="AlphaFoldDB" id="A0A8A4TU76"/>
<dbReference type="InterPro" id="IPR003593">
    <property type="entry name" value="AAA+_ATPase"/>
</dbReference>
<keyword evidence="7" id="KW-0406">Ion transport</keyword>
<keyword evidence="8" id="KW-0472">Membrane</keyword>
<dbReference type="Pfam" id="PF00005">
    <property type="entry name" value="ABC_tran"/>
    <property type="match status" value="1"/>
</dbReference>
<dbReference type="PROSITE" id="PS50893">
    <property type="entry name" value="ABC_TRANSPORTER_2"/>
    <property type="match status" value="1"/>
</dbReference>
<dbReference type="InterPro" id="IPR003439">
    <property type="entry name" value="ABC_transporter-like_ATP-bd"/>
</dbReference>
<evidence type="ECO:0000256" key="1">
    <source>
        <dbReference type="ARBA" id="ARBA00022448"/>
    </source>
</evidence>
<dbReference type="PANTHER" id="PTHR42781:SF4">
    <property type="entry name" value="SPERMIDINE_PUTRESCINE IMPORT ATP-BINDING PROTEIN POTA"/>
    <property type="match status" value="1"/>
</dbReference>
<keyword evidence="6" id="KW-0408">Iron</keyword>
<dbReference type="PROSITE" id="PS00211">
    <property type="entry name" value="ABC_TRANSPORTER_1"/>
    <property type="match status" value="1"/>
</dbReference>
<dbReference type="EMBL" id="CP071793">
    <property type="protein sequence ID" value="QTD52651.1"/>
    <property type="molecule type" value="Genomic_DNA"/>
</dbReference>
<keyword evidence="4" id="KW-0547">Nucleotide-binding</keyword>
<keyword evidence="2" id="KW-1003">Cell membrane</keyword>
<dbReference type="InterPro" id="IPR015853">
    <property type="entry name" value="ABC_transpr_FbpC"/>
</dbReference>
<gene>
    <name evidence="10" type="ORF">J3U87_09265</name>
</gene>
<keyword evidence="1" id="KW-0813">Transport</keyword>
<dbReference type="InterPro" id="IPR027417">
    <property type="entry name" value="P-loop_NTPase"/>
</dbReference>
<dbReference type="SMART" id="SM00382">
    <property type="entry name" value="AAA"/>
    <property type="match status" value="1"/>
</dbReference>
<dbReference type="GO" id="GO:0005524">
    <property type="term" value="F:ATP binding"/>
    <property type="evidence" value="ECO:0007669"/>
    <property type="project" value="UniProtKB-KW"/>
</dbReference>
<evidence type="ECO:0000256" key="5">
    <source>
        <dbReference type="ARBA" id="ARBA00022840"/>
    </source>
</evidence>
<evidence type="ECO:0000259" key="9">
    <source>
        <dbReference type="PROSITE" id="PS50893"/>
    </source>
</evidence>
<dbReference type="GO" id="GO:0016020">
    <property type="term" value="C:membrane"/>
    <property type="evidence" value="ECO:0007669"/>
    <property type="project" value="InterPro"/>
</dbReference>
<dbReference type="CDD" id="cd03259">
    <property type="entry name" value="ABC_Carb_Solutes_like"/>
    <property type="match status" value="1"/>
</dbReference>
<evidence type="ECO:0000256" key="4">
    <source>
        <dbReference type="ARBA" id="ARBA00022741"/>
    </source>
</evidence>
<evidence type="ECO:0000256" key="8">
    <source>
        <dbReference type="ARBA" id="ARBA00023136"/>
    </source>
</evidence>
<organism evidence="10 11">
    <name type="scientific">Sulfidibacter corallicola</name>
    <dbReference type="NCBI Taxonomy" id="2818388"/>
    <lineage>
        <taxon>Bacteria</taxon>
        <taxon>Pseudomonadati</taxon>
        <taxon>Acidobacteriota</taxon>
        <taxon>Holophagae</taxon>
        <taxon>Acanthopleuribacterales</taxon>
        <taxon>Acanthopleuribacteraceae</taxon>
        <taxon>Sulfidibacter</taxon>
    </lineage>
</organism>
<dbReference type="GO" id="GO:0016887">
    <property type="term" value="F:ATP hydrolysis activity"/>
    <property type="evidence" value="ECO:0007669"/>
    <property type="project" value="InterPro"/>
</dbReference>
<dbReference type="InterPro" id="IPR050093">
    <property type="entry name" value="ABC_SmlMolc_Importer"/>
</dbReference>
<keyword evidence="3" id="KW-0410">Iron transport</keyword>
<dbReference type="InterPro" id="IPR017871">
    <property type="entry name" value="ABC_transporter-like_CS"/>
</dbReference>
<dbReference type="Proteomes" id="UP000663929">
    <property type="component" value="Chromosome"/>
</dbReference>
<dbReference type="SUPFAM" id="SSF52540">
    <property type="entry name" value="P-loop containing nucleoside triphosphate hydrolases"/>
    <property type="match status" value="1"/>
</dbReference>
<accession>A0A8A4TU76</accession>
<dbReference type="FunFam" id="3.40.50.300:FF:000425">
    <property type="entry name" value="Probable ABC transporter, ATP-binding subunit"/>
    <property type="match status" value="1"/>
</dbReference>
<reference evidence="10" key="1">
    <citation type="submission" date="2021-03" db="EMBL/GenBank/DDBJ databases">
        <title>Acanthopleuribacteraceae sp. M133.</title>
        <authorList>
            <person name="Wang G."/>
        </authorList>
    </citation>
    <scope>NUCLEOTIDE SEQUENCE</scope>
    <source>
        <strain evidence="10">M133</strain>
    </source>
</reference>
<evidence type="ECO:0000256" key="2">
    <source>
        <dbReference type="ARBA" id="ARBA00022475"/>
    </source>
</evidence>
<evidence type="ECO:0000256" key="6">
    <source>
        <dbReference type="ARBA" id="ARBA00023004"/>
    </source>
</evidence>
<name>A0A8A4TU76_SULCO</name>
<feature type="domain" description="ABC transporter" evidence="9">
    <location>
        <begin position="21"/>
        <end position="251"/>
    </location>
</feature>
<sequence length="264" mass="29710">MTPQPDSHATHTTSSEKTPILQVEGVARRFGGESVLRDVALRLHDKETLAVLGRSGCGKTTLLKILAGLTELDAGRIWLEGREITHLPPQKRDIVYLYQEPLLLPHLNLFENIAFGLRLRHLPQAEISSRVTRLIEELQLSDHTRKMPHQLSGGQRQRVAFGRALIVQPSLLLLDEPFSNLDVEIRAHMQTLFKKIAADFGIPSLFVTHDLKEALLMGDRWAHMRDGVLCTYPNRQAFVEDPAVGVLREIEFWSGLADEGAEPR</sequence>
<protein>
    <submittedName>
        <fullName evidence="10">ABC transporter ATP-binding protein</fullName>
    </submittedName>
</protein>
<evidence type="ECO:0000313" key="10">
    <source>
        <dbReference type="EMBL" id="QTD52651.1"/>
    </source>
</evidence>
<dbReference type="GO" id="GO:0015408">
    <property type="term" value="F:ABC-type ferric iron transporter activity"/>
    <property type="evidence" value="ECO:0007669"/>
    <property type="project" value="InterPro"/>
</dbReference>
<evidence type="ECO:0000313" key="11">
    <source>
        <dbReference type="Proteomes" id="UP000663929"/>
    </source>
</evidence>
<dbReference type="PANTHER" id="PTHR42781">
    <property type="entry name" value="SPERMIDINE/PUTRESCINE IMPORT ATP-BINDING PROTEIN POTA"/>
    <property type="match status" value="1"/>
</dbReference>
<evidence type="ECO:0000256" key="7">
    <source>
        <dbReference type="ARBA" id="ARBA00023065"/>
    </source>
</evidence>
<proteinExistence type="predicted"/>
<dbReference type="GO" id="GO:0015697">
    <property type="term" value="P:quaternary ammonium group transport"/>
    <property type="evidence" value="ECO:0007669"/>
    <property type="project" value="UniProtKB-ARBA"/>
</dbReference>
<keyword evidence="5 10" id="KW-0067">ATP-binding</keyword>